<sequence length="147" mass="16747">MLRKVTAKTLAVARLSEVGRDNYGIFPLRGKLLNPGTYMNHDDQEEITITDFINRELIFFSRADNERSIPKGIKVSSLSGAVLEQAAYHHSDASLHYRNGSRFCRFKQPSARYISVTIPDITRKIFNPQDDSLLSYRNDDGQLVEPE</sequence>
<comment type="caution">
    <text evidence="9">The sequence shown here is derived from an EMBL/GenBank/DDBJ whole genome shotgun (WGS) entry which is preliminary data.</text>
</comment>
<dbReference type="SUPFAM" id="SSF56719">
    <property type="entry name" value="Type II DNA topoisomerase"/>
    <property type="match status" value="1"/>
</dbReference>
<dbReference type="AlphaFoldDB" id="A0A9W4X366"/>
<keyword evidence="6" id="KW-0799">Topoisomerase</keyword>
<dbReference type="GO" id="GO:0003918">
    <property type="term" value="F:DNA topoisomerase type II (double strand cut, ATP-hydrolyzing) activity"/>
    <property type="evidence" value="ECO:0007669"/>
    <property type="project" value="UniProtKB-EC"/>
</dbReference>
<evidence type="ECO:0000256" key="2">
    <source>
        <dbReference type="ARBA" id="ARBA00001946"/>
    </source>
</evidence>
<dbReference type="GO" id="GO:0003677">
    <property type="term" value="F:DNA binding"/>
    <property type="evidence" value="ECO:0007669"/>
    <property type="project" value="UniProtKB-KW"/>
</dbReference>
<evidence type="ECO:0000256" key="4">
    <source>
        <dbReference type="ARBA" id="ARBA00022741"/>
    </source>
</evidence>
<dbReference type="EMBL" id="CAMKVN010007731">
    <property type="protein sequence ID" value="CAI2191786.1"/>
    <property type="molecule type" value="Genomic_DNA"/>
</dbReference>
<dbReference type="InterPro" id="IPR050634">
    <property type="entry name" value="DNA_Topoisomerase_II"/>
</dbReference>
<dbReference type="GO" id="GO:0000819">
    <property type="term" value="P:sister chromatid segregation"/>
    <property type="evidence" value="ECO:0007669"/>
    <property type="project" value="TreeGrafter"/>
</dbReference>
<dbReference type="PANTHER" id="PTHR10169">
    <property type="entry name" value="DNA TOPOISOMERASE/GYRASE"/>
    <property type="match status" value="1"/>
</dbReference>
<proteinExistence type="predicted"/>
<evidence type="ECO:0000256" key="1">
    <source>
        <dbReference type="ARBA" id="ARBA00000185"/>
    </source>
</evidence>
<dbReference type="GO" id="GO:0000712">
    <property type="term" value="P:resolution of meiotic recombination intermediates"/>
    <property type="evidence" value="ECO:0007669"/>
    <property type="project" value="TreeGrafter"/>
</dbReference>
<evidence type="ECO:0000256" key="7">
    <source>
        <dbReference type="ARBA" id="ARBA00023125"/>
    </source>
</evidence>
<dbReference type="Proteomes" id="UP001153678">
    <property type="component" value="Unassembled WGS sequence"/>
</dbReference>
<feature type="non-terminal residue" evidence="9">
    <location>
        <position position="1"/>
    </location>
</feature>
<dbReference type="GO" id="GO:0006265">
    <property type="term" value="P:DNA topological change"/>
    <property type="evidence" value="ECO:0007669"/>
    <property type="project" value="InterPro"/>
</dbReference>
<accession>A0A9W4X366</accession>
<gene>
    <name evidence="9" type="ORF">FWILDA_LOCUS15246</name>
</gene>
<dbReference type="InterPro" id="IPR013758">
    <property type="entry name" value="Topo_IIA_A/C_ab"/>
</dbReference>
<dbReference type="PANTHER" id="PTHR10169:SF38">
    <property type="entry name" value="DNA TOPOISOMERASE 2"/>
    <property type="match status" value="1"/>
</dbReference>
<evidence type="ECO:0000256" key="8">
    <source>
        <dbReference type="ARBA" id="ARBA00023235"/>
    </source>
</evidence>
<organism evidence="9 10">
    <name type="scientific">Funneliformis geosporum</name>
    <dbReference type="NCBI Taxonomy" id="1117311"/>
    <lineage>
        <taxon>Eukaryota</taxon>
        <taxon>Fungi</taxon>
        <taxon>Fungi incertae sedis</taxon>
        <taxon>Mucoromycota</taxon>
        <taxon>Glomeromycotina</taxon>
        <taxon>Glomeromycetes</taxon>
        <taxon>Glomerales</taxon>
        <taxon>Glomeraceae</taxon>
        <taxon>Funneliformis</taxon>
    </lineage>
</organism>
<evidence type="ECO:0000313" key="9">
    <source>
        <dbReference type="EMBL" id="CAI2191786.1"/>
    </source>
</evidence>
<evidence type="ECO:0000256" key="6">
    <source>
        <dbReference type="ARBA" id="ARBA00023029"/>
    </source>
</evidence>
<keyword evidence="4" id="KW-0547">Nucleotide-binding</keyword>
<comment type="cofactor">
    <cofactor evidence="2">
        <name>Mg(2+)</name>
        <dbReference type="ChEBI" id="CHEBI:18420"/>
    </cofactor>
</comment>
<keyword evidence="8" id="KW-0413">Isomerase</keyword>
<name>A0A9W4X366_9GLOM</name>
<reference evidence="9" key="1">
    <citation type="submission" date="2022-08" db="EMBL/GenBank/DDBJ databases">
        <authorList>
            <person name="Kallberg Y."/>
            <person name="Tangrot J."/>
            <person name="Rosling A."/>
        </authorList>
    </citation>
    <scope>NUCLEOTIDE SEQUENCE</scope>
    <source>
        <strain evidence="9">Wild A</strain>
    </source>
</reference>
<comment type="catalytic activity">
    <reaction evidence="1">
        <text>ATP-dependent breakage, passage and rejoining of double-stranded DNA.</text>
        <dbReference type="EC" id="5.6.2.2"/>
    </reaction>
</comment>
<dbReference type="InterPro" id="IPR013760">
    <property type="entry name" value="Topo_IIA-like_dom_sf"/>
</dbReference>
<dbReference type="GO" id="GO:0005524">
    <property type="term" value="F:ATP binding"/>
    <property type="evidence" value="ECO:0007669"/>
    <property type="project" value="UniProtKB-KW"/>
</dbReference>
<keyword evidence="7" id="KW-0238">DNA-binding</keyword>
<dbReference type="GO" id="GO:0005634">
    <property type="term" value="C:nucleus"/>
    <property type="evidence" value="ECO:0007669"/>
    <property type="project" value="TreeGrafter"/>
</dbReference>
<evidence type="ECO:0000313" key="10">
    <source>
        <dbReference type="Proteomes" id="UP001153678"/>
    </source>
</evidence>
<dbReference type="InterPro" id="IPR013759">
    <property type="entry name" value="Topo_IIA_B_C"/>
</dbReference>
<protein>
    <recommendedName>
        <fullName evidence="3">DNA topoisomerase (ATP-hydrolyzing)</fullName>
        <ecNumber evidence="3">5.6.2.2</ecNumber>
    </recommendedName>
</protein>
<evidence type="ECO:0000256" key="5">
    <source>
        <dbReference type="ARBA" id="ARBA00022840"/>
    </source>
</evidence>
<dbReference type="Gene3D" id="3.90.199.10">
    <property type="entry name" value="Topoisomerase II, domain 5"/>
    <property type="match status" value="1"/>
</dbReference>
<evidence type="ECO:0000256" key="3">
    <source>
        <dbReference type="ARBA" id="ARBA00012895"/>
    </source>
</evidence>
<keyword evidence="5" id="KW-0067">ATP-binding</keyword>
<keyword evidence="10" id="KW-1185">Reference proteome</keyword>
<dbReference type="Gene3D" id="3.40.50.670">
    <property type="match status" value="2"/>
</dbReference>
<dbReference type="EC" id="5.6.2.2" evidence="3"/>